<evidence type="ECO:0000256" key="2">
    <source>
        <dbReference type="ARBA" id="ARBA00022598"/>
    </source>
</evidence>
<keyword evidence="3 11" id="KW-0479">Metal-binding</keyword>
<evidence type="ECO:0000313" key="12">
    <source>
        <dbReference type="EMBL" id="URI05827.1"/>
    </source>
</evidence>
<proteinExistence type="inferred from homology"/>
<dbReference type="Pfam" id="PF06508">
    <property type="entry name" value="QueC"/>
    <property type="match status" value="1"/>
</dbReference>
<feature type="binding site" evidence="11">
    <location>
        <position position="201"/>
    </location>
    <ligand>
        <name>Zn(2+)</name>
        <dbReference type="ChEBI" id="CHEBI:29105"/>
    </ligand>
</feature>
<feature type="binding site" evidence="11">
    <location>
        <position position="195"/>
    </location>
    <ligand>
        <name>Zn(2+)</name>
        <dbReference type="ChEBI" id="CHEBI:29105"/>
    </ligand>
</feature>
<name>A0ABY4RZ92_AQUTE</name>
<dbReference type="PANTHER" id="PTHR42914">
    <property type="entry name" value="7-CYANO-7-DEAZAGUANINE SYNTHASE"/>
    <property type="match status" value="1"/>
</dbReference>
<dbReference type="HAMAP" id="MF_01633">
    <property type="entry name" value="QueC"/>
    <property type="match status" value="1"/>
</dbReference>
<gene>
    <name evidence="11 12" type="primary">queC</name>
    <name evidence="12" type="ORF">MW290_07680</name>
</gene>
<comment type="function">
    <text evidence="11">Catalyzes the ATP-dependent conversion of 7-carboxy-7-deazaguanine (CDG) to 7-cyano-7-deazaguanine (preQ(0)).</text>
</comment>
<reference evidence="12" key="1">
    <citation type="submission" date="2022-05" db="EMBL/GenBank/DDBJ databases">
        <title>An RpoN-dependent PEP-CTERM gene is involved in floc formation of an Aquincola tertiaricarbonis strain.</title>
        <authorList>
            <person name="Qiu D."/>
            <person name="Xia M."/>
        </authorList>
    </citation>
    <scope>NUCLEOTIDE SEQUENCE</scope>
    <source>
        <strain evidence="12">RN12</strain>
    </source>
</reference>
<dbReference type="SUPFAM" id="SSF52402">
    <property type="entry name" value="Adenine nucleotide alpha hydrolases-like"/>
    <property type="match status" value="1"/>
</dbReference>
<dbReference type="RefSeq" id="WP_250194092.1">
    <property type="nucleotide sequence ID" value="NZ_CP097635.1"/>
</dbReference>
<evidence type="ECO:0000256" key="10">
    <source>
        <dbReference type="ARBA" id="ARBA00047890"/>
    </source>
</evidence>
<feature type="binding site" evidence="11">
    <location>
        <begin position="12"/>
        <end position="22"/>
    </location>
    <ligand>
        <name>ATP</name>
        <dbReference type="ChEBI" id="CHEBI:30616"/>
    </ligand>
</feature>
<keyword evidence="5 11" id="KW-0671">Queuosine biosynthesis</keyword>
<comment type="pathway">
    <text evidence="1 11">Purine metabolism; 7-cyano-7-deazaguanine biosynthesis.</text>
</comment>
<keyword evidence="6 11" id="KW-0862">Zinc</keyword>
<dbReference type="PANTHER" id="PTHR42914:SF1">
    <property type="entry name" value="7-CYANO-7-DEAZAGUANINE SYNTHASE"/>
    <property type="match status" value="1"/>
</dbReference>
<evidence type="ECO:0000256" key="5">
    <source>
        <dbReference type="ARBA" id="ARBA00022785"/>
    </source>
</evidence>
<accession>A0ABY4RZ92</accession>
<keyword evidence="7 11" id="KW-0067">ATP-binding</keyword>
<comment type="cofactor">
    <cofactor evidence="11">
        <name>Zn(2+)</name>
        <dbReference type="ChEBI" id="CHEBI:29105"/>
    </cofactor>
    <text evidence="11">Binds 1 zinc ion per subunit.</text>
</comment>
<dbReference type="Gene3D" id="3.40.50.620">
    <property type="entry name" value="HUPs"/>
    <property type="match status" value="1"/>
</dbReference>
<evidence type="ECO:0000313" key="13">
    <source>
        <dbReference type="Proteomes" id="UP001056201"/>
    </source>
</evidence>
<evidence type="ECO:0000256" key="3">
    <source>
        <dbReference type="ARBA" id="ARBA00022723"/>
    </source>
</evidence>
<dbReference type="InterPro" id="IPR018317">
    <property type="entry name" value="QueC"/>
</dbReference>
<organism evidence="12 13">
    <name type="scientific">Aquincola tertiaricarbonis</name>
    <dbReference type="NCBI Taxonomy" id="391953"/>
    <lineage>
        <taxon>Bacteria</taxon>
        <taxon>Pseudomonadati</taxon>
        <taxon>Pseudomonadota</taxon>
        <taxon>Betaproteobacteria</taxon>
        <taxon>Burkholderiales</taxon>
        <taxon>Sphaerotilaceae</taxon>
        <taxon>Aquincola</taxon>
    </lineage>
</organism>
<dbReference type="InterPro" id="IPR014729">
    <property type="entry name" value="Rossmann-like_a/b/a_fold"/>
</dbReference>
<dbReference type="CDD" id="cd01995">
    <property type="entry name" value="QueC-like"/>
    <property type="match status" value="1"/>
</dbReference>
<comment type="similarity">
    <text evidence="8 11">Belongs to the QueC family.</text>
</comment>
<evidence type="ECO:0000256" key="7">
    <source>
        <dbReference type="ARBA" id="ARBA00022840"/>
    </source>
</evidence>
<dbReference type="PIRSF" id="PIRSF006293">
    <property type="entry name" value="ExsB"/>
    <property type="match status" value="1"/>
</dbReference>
<feature type="binding site" evidence="11">
    <location>
        <position position="198"/>
    </location>
    <ligand>
        <name>Zn(2+)</name>
        <dbReference type="ChEBI" id="CHEBI:29105"/>
    </ligand>
</feature>
<feature type="binding site" evidence="11">
    <location>
        <position position="182"/>
    </location>
    <ligand>
        <name>Zn(2+)</name>
        <dbReference type="ChEBI" id="CHEBI:29105"/>
    </ligand>
</feature>
<keyword evidence="2 11" id="KW-0436">Ligase</keyword>
<dbReference type="EC" id="6.3.4.20" evidence="9 11"/>
<dbReference type="GO" id="GO:0016874">
    <property type="term" value="F:ligase activity"/>
    <property type="evidence" value="ECO:0007669"/>
    <property type="project" value="UniProtKB-KW"/>
</dbReference>
<dbReference type="EMBL" id="CP097635">
    <property type="protein sequence ID" value="URI05827.1"/>
    <property type="molecule type" value="Genomic_DNA"/>
</dbReference>
<evidence type="ECO:0000256" key="8">
    <source>
        <dbReference type="ARBA" id="ARBA00037993"/>
    </source>
</evidence>
<keyword evidence="13" id="KW-1185">Reference proteome</keyword>
<sequence>MGKEKRKVVVLHSGGLDSTVCMLLAQSRGHEVVSLGVSYNQHHHVELDYAAAQCARFGIERKIVSVAWSKPAREIPKNRSVAEIKKGVSSAFLPGRNGIFLMLASAEAAGIGADEVWTGINSVDFSGYPDCRPEFIASFRDMLSYAIPKGPKLLAPLQAKSKPQIAKLAQRLGLQRHDTWSCYRPKISAAGFVPCGACDACKLHEFAWQDLR</sequence>
<evidence type="ECO:0000256" key="6">
    <source>
        <dbReference type="ARBA" id="ARBA00022833"/>
    </source>
</evidence>
<evidence type="ECO:0000256" key="1">
    <source>
        <dbReference type="ARBA" id="ARBA00005061"/>
    </source>
</evidence>
<keyword evidence="4 11" id="KW-0547">Nucleotide-binding</keyword>
<comment type="catalytic activity">
    <reaction evidence="10 11">
        <text>7-carboxy-7-carbaguanine + NH4(+) + 2 ATP = 7-cyano-7-carbaguanine + 2 AMP + 2 diphosphate + 2 H(+)</text>
        <dbReference type="Rhea" id="RHEA:27982"/>
        <dbReference type="ChEBI" id="CHEBI:15378"/>
        <dbReference type="ChEBI" id="CHEBI:28938"/>
        <dbReference type="ChEBI" id="CHEBI:30616"/>
        <dbReference type="ChEBI" id="CHEBI:33019"/>
        <dbReference type="ChEBI" id="CHEBI:45075"/>
        <dbReference type="ChEBI" id="CHEBI:61036"/>
        <dbReference type="ChEBI" id="CHEBI:456215"/>
        <dbReference type="EC" id="6.3.4.20"/>
    </reaction>
</comment>
<dbReference type="NCBIfam" id="TIGR00364">
    <property type="entry name" value="7-cyano-7-deazaguanine synthase QueC"/>
    <property type="match status" value="1"/>
</dbReference>
<evidence type="ECO:0000256" key="9">
    <source>
        <dbReference type="ARBA" id="ARBA00039149"/>
    </source>
</evidence>
<evidence type="ECO:0000256" key="11">
    <source>
        <dbReference type="HAMAP-Rule" id="MF_01633"/>
    </source>
</evidence>
<protein>
    <recommendedName>
        <fullName evidence="9 11">7-cyano-7-deazaguanine synthase</fullName>
        <ecNumber evidence="9 11">6.3.4.20</ecNumber>
    </recommendedName>
    <alternativeName>
        <fullName evidence="11">7-cyano-7-carbaguanine synthase</fullName>
    </alternativeName>
    <alternativeName>
        <fullName evidence="11">PreQ(0) synthase</fullName>
    </alternativeName>
    <alternativeName>
        <fullName evidence="11">Queuosine biosynthesis protein QueC</fullName>
    </alternativeName>
</protein>
<evidence type="ECO:0000256" key="4">
    <source>
        <dbReference type="ARBA" id="ARBA00022741"/>
    </source>
</evidence>
<dbReference type="Proteomes" id="UP001056201">
    <property type="component" value="Chromosome 1"/>
</dbReference>